<reference evidence="1 2" key="1">
    <citation type="submission" date="2012-10" db="EMBL/GenBank/DDBJ databases">
        <title>Genome sequencing of Tanticharoenia sakaeratensis NBRC 103193.</title>
        <authorList>
            <person name="Azuma Y."/>
            <person name="Hadano H."/>
            <person name="Hirakawa H."/>
            <person name="Matsushita K."/>
        </authorList>
    </citation>
    <scope>NUCLEOTIDE SEQUENCE [LARGE SCALE GENOMIC DNA]</scope>
    <source>
        <strain evidence="1 2">NBRC 103193</strain>
    </source>
</reference>
<dbReference type="EMBL" id="BALE01000014">
    <property type="protein sequence ID" value="GAN53985.1"/>
    <property type="molecule type" value="Genomic_DNA"/>
</dbReference>
<name>A0A0D6MKL2_9PROT</name>
<organism evidence="1 2">
    <name type="scientific">Tanticharoenia sakaeratensis NBRC 103193</name>
    <dbReference type="NCBI Taxonomy" id="1231623"/>
    <lineage>
        <taxon>Bacteria</taxon>
        <taxon>Pseudomonadati</taxon>
        <taxon>Pseudomonadota</taxon>
        <taxon>Alphaproteobacteria</taxon>
        <taxon>Acetobacterales</taxon>
        <taxon>Acetobacteraceae</taxon>
        <taxon>Tanticharoenia</taxon>
    </lineage>
</organism>
<sequence length="61" mass="6776">MLKCRAIRRLRNIKCIHFDKSGSGCALADLGQTTEARRVSPTPAGAVMAEKQAVFRMTKQR</sequence>
<protein>
    <submittedName>
        <fullName evidence="1">Uncharacterized protein</fullName>
    </submittedName>
</protein>
<evidence type="ECO:0000313" key="2">
    <source>
        <dbReference type="Proteomes" id="UP000032679"/>
    </source>
</evidence>
<keyword evidence="2" id="KW-1185">Reference proteome</keyword>
<dbReference type="AlphaFoldDB" id="A0A0D6MKL2"/>
<dbReference type="Proteomes" id="UP000032679">
    <property type="component" value="Unassembled WGS sequence"/>
</dbReference>
<accession>A0A0D6MKL2</accession>
<comment type="caution">
    <text evidence="1">The sequence shown here is derived from an EMBL/GenBank/DDBJ whole genome shotgun (WGS) entry which is preliminary data.</text>
</comment>
<evidence type="ECO:0000313" key="1">
    <source>
        <dbReference type="EMBL" id="GAN53985.1"/>
    </source>
</evidence>
<proteinExistence type="predicted"/>
<gene>
    <name evidence="1" type="ORF">Tasa_014_006</name>
</gene>